<evidence type="ECO:0000313" key="2">
    <source>
        <dbReference type="Proteomes" id="UP000237340"/>
    </source>
</evidence>
<dbReference type="AlphaFoldDB" id="A0A2S3ZHG9"/>
<comment type="caution">
    <text evidence="1">The sequence shown here is derived from an EMBL/GenBank/DDBJ whole genome shotgun (WGS) entry which is preliminary data.</text>
</comment>
<dbReference type="Proteomes" id="UP000237340">
    <property type="component" value="Unassembled WGS sequence"/>
</dbReference>
<gene>
    <name evidence="1" type="ORF">C3B61_07395</name>
</gene>
<sequence length="84" mass="9353">MVFWPELAGAIRPCPWFGPSGCLDMTRSLIEPVEVQLLLLDRPSGLHFSYIELVEIKLPALMSTYDPLRGAVVGGDLRGYFSEN</sequence>
<organism evidence="1 2">
    <name type="scientific">Cryobacterium zongtaii</name>
    <dbReference type="NCBI Taxonomy" id="1259217"/>
    <lineage>
        <taxon>Bacteria</taxon>
        <taxon>Bacillati</taxon>
        <taxon>Actinomycetota</taxon>
        <taxon>Actinomycetes</taxon>
        <taxon>Micrococcales</taxon>
        <taxon>Microbacteriaceae</taxon>
        <taxon>Cryobacterium</taxon>
    </lineage>
</organism>
<evidence type="ECO:0000313" key="1">
    <source>
        <dbReference type="EMBL" id="POH66894.1"/>
    </source>
</evidence>
<keyword evidence="2" id="KW-1185">Reference proteome</keyword>
<accession>A0A2S3ZHG9</accession>
<name>A0A2S3ZHG9_9MICO</name>
<protein>
    <submittedName>
        <fullName evidence="1">Uncharacterized protein</fullName>
    </submittedName>
</protein>
<proteinExistence type="predicted"/>
<dbReference type="EMBL" id="PPXD01000008">
    <property type="protein sequence ID" value="POH66894.1"/>
    <property type="molecule type" value="Genomic_DNA"/>
</dbReference>
<reference evidence="1 2" key="1">
    <citation type="submission" date="2018-01" db="EMBL/GenBank/DDBJ databases">
        <title>Cryobacterium sp. nov., from glaciers in China.</title>
        <authorList>
            <person name="Liu Q."/>
            <person name="Xin Y.-H."/>
        </authorList>
    </citation>
    <scope>NUCLEOTIDE SEQUENCE [LARGE SCALE GENOMIC DNA]</scope>
    <source>
        <strain evidence="1 2">TMN-42</strain>
    </source>
</reference>